<dbReference type="EMBL" id="CABVHU010000015">
    <property type="protein sequence ID" value="VVO32036.1"/>
    <property type="molecule type" value="Genomic_DNA"/>
</dbReference>
<sequence length="193" mass="20417">MAPPAFGCHLPFQTVSGSEGPGWVTVCTVSTGCSRRGRLPGPGLASSIRHCIVLPILSSTGPSGISTLAVVAWYLPSPVGTTMTVVPFSRSTYILSIVSRRVAVSRRIPLVSGVVRDLAYALGMINSLRLTGCPSSGEGSFSPVFVGREPAFFFRHSGLPSIFSSTIRCADAVLISYWPFGFIRISTSPMSSM</sequence>
<protein>
    <submittedName>
        <fullName evidence="1">Uncharacterized protein</fullName>
    </submittedName>
</protein>
<evidence type="ECO:0000313" key="1">
    <source>
        <dbReference type="EMBL" id="VVO32036.1"/>
    </source>
</evidence>
<organism evidence="1 2">
    <name type="scientific">Pseudomonas fluorescens</name>
    <dbReference type="NCBI Taxonomy" id="294"/>
    <lineage>
        <taxon>Bacteria</taxon>
        <taxon>Pseudomonadati</taxon>
        <taxon>Pseudomonadota</taxon>
        <taxon>Gammaproteobacteria</taxon>
        <taxon>Pseudomonadales</taxon>
        <taxon>Pseudomonadaceae</taxon>
        <taxon>Pseudomonas</taxon>
    </lineage>
</organism>
<name>A0A5E7EYY6_PSEFL</name>
<dbReference type="Proteomes" id="UP000409037">
    <property type="component" value="Unassembled WGS sequence"/>
</dbReference>
<proteinExistence type="predicted"/>
<accession>A0A5E7EYY6</accession>
<evidence type="ECO:0000313" key="2">
    <source>
        <dbReference type="Proteomes" id="UP000409037"/>
    </source>
</evidence>
<reference evidence="1 2" key="1">
    <citation type="submission" date="2019-09" db="EMBL/GenBank/DDBJ databases">
        <authorList>
            <person name="Chandra G."/>
            <person name="Truman W A."/>
        </authorList>
    </citation>
    <scope>NUCLEOTIDE SEQUENCE [LARGE SCALE GENOMIC DNA]</scope>
    <source>
        <strain evidence="1">PS833</strain>
    </source>
</reference>
<dbReference type="AlphaFoldDB" id="A0A5E7EYY6"/>
<gene>
    <name evidence="1" type="ORF">PS833_05075</name>
</gene>